<evidence type="ECO:0000256" key="1">
    <source>
        <dbReference type="SAM" id="MobiDB-lite"/>
    </source>
</evidence>
<name>A0AAV7ST71_PLEWA</name>
<sequence>MEIINAGDLLLPPRGVGKGWEPKTARNPKGGCLPGLNDRKNPSVRSAAFPDHVRDMRLEKACRAEYRERNARNVKAFLALNTHRELCE</sequence>
<keyword evidence="3" id="KW-1185">Reference proteome</keyword>
<proteinExistence type="predicted"/>
<evidence type="ECO:0000313" key="2">
    <source>
        <dbReference type="EMBL" id="KAJ1167338.1"/>
    </source>
</evidence>
<reference evidence="2" key="1">
    <citation type="journal article" date="2022" name="bioRxiv">
        <title>Sequencing and chromosome-scale assembly of the giantPleurodeles waltlgenome.</title>
        <authorList>
            <person name="Brown T."/>
            <person name="Elewa A."/>
            <person name="Iarovenko S."/>
            <person name="Subramanian E."/>
            <person name="Araus A.J."/>
            <person name="Petzold A."/>
            <person name="Susuki M."/>
            <person name="Suzuki K.-i.T."/>
            <person name="Hayashi T."/>
            <person name="Toyoda A."/>
            <person name="Oliveira C."/>
            <person name="Osipova E."/>
            <person name="Leigh N.D."/>
            <person name="Simon A."/>
            <person name="Yun M.H."/>
        </authorList>
    </citation>
    <scope>NUCLEOTIDE SEQUENCE</scope>
    <source>
        <strain evidence="2">20211129_DDA</strain>
        <tissue evidence="2">Liver</tissue>
    </source>
</reference>
<dbReference type="EMBL" id="JANPWB010000008">
    <property type="protein sequence ID" value="KAJ1167338.1"/>
    <property type="molecule type" value="Genomic_DNA"/>
</dbReference>
<organism evidence="2 3">
    <name type="scientific">Pleurodeles waltl</name>
    <name type="common">Iberian ribbed newt</name>
    <dbReference type="NCBI Taxonomy" id="8319"/>
    <lineage>
        <taxon>Eukaryota</taxon>
        <taxon>Metazoa</taxon>
        <taxon>Chordata</taxon>
        <taxon>Craniata</taxon>
        <taxon>Vertebrata</taxon>
        <taxon>Euteleostomi</taxon>
        <taxon>Amphibia</taxon>
        <taxon>Batrachia</taxon>
        <taxon>Caudata</taxon>
        <taxon>Salamandroidea</taxon>
        <taxon>Salamandridae</taxon>
        <taxon>Pleurodelinae</taxon>
        <taxon>Pleurodeles</taxon>
    </lineage>
</organism>
<dbReference type="AlphaFoldDB" id="A0AAV7ST71"/>
<protein>
    <submittedName>
        <fullName evidence="2">Uncharacterized protein</fullName>
    </submittedName>
</protein>
<dbReference type="Proteomes" id="UP001066276">
    <property type="component" value="Chromosome 4_2"/>
</dbReference>
<feature type="region of interest" description="Disordered" evidence="1">
    <location>
        <begin position="15"/>
        <end position="45"/>
    </location>
</feature>
<comment type="caution">
    <text evidence="2">The sequence shown here is derived from an EMBL/GenBank/DDBJ whole genome shotgun (WGS) entry which is preliminary data.</text>
</comment>
<accession>A0AAV7ST71</accession>
<gene>
    <name evidence="2" type="ORF">NDU88_007730</name>
</gene>
<evidence type="ECO:0000313" key="3">
    <source>
        <dbReference type="Proteomes" id="UP001066276"/>
    </source>
</evidence>